<dbReference type="GO" id="GO:0000976">
    <property type="term" value="F:transcription cis-regulatory region binding"/>
    <property type="evidence" value="ECO:0007669"/>
    <property type="project" value="TreeGrafter"/>
</dbReference>
<dbReference type="SUPFAM" id="SSF46894">
    <property type="entry name" value="C-terminal effector domain of the bipartite response regulators"/>
    <property type="match status" value="1"/>
</dbReference>
<accession>A0A1I1ZQ99</accession>
<keyword evidence="1 4" id="KW-0597">Phosphoprotein</keyword>
<evidence type="ECO:0000256" key="5">
    <source>
        <dbReference type="PROSITE-ProRule" id="PRU01091"/>
    </source>
</evidence>
<dbReference type="InterPro" id="IPR036388">
    <property type="entry name" value="WH-like_DNA-bd_sf"/>
</dbReference>
<sequence length="236" mass="25940">MREAVKRQVAIVTADAGLRGKPALAQLHESGFAAVAMGSAADLYRAWVGQLFDAVVVDVALPDEHGLTVVRHLRHLSRTGIVLLTGFGAKEGALEGLHAGADMCLPKPVDAALLTAALTRLAERLDPEPQPLARSWHFGADDWQLWAPNGRVAPLSFAERQVLRHLAASPEVPVSREQLLRLLETAEQEPRTARLDLLVHRLRRKVEQRTGFELPLTYMRGIGYLLDLEKAAPRAR</sequence>
<dbReference type="InterPro" id="IPR001867">
    <property type="entry name" value="OmpR/PhoB-type_DNA-bd"/>
</dbReference>
<dbReference type="Gene3D" id="3.40.50.2300">
    <property type="match status" value="1"/>
</dbReference>
<gene>
    <name evidence="8" type="ORF">SAMN02799615_00754</name>
</gene>
<reference evidence="9" key="1">
    <citation type="submission" date="2016-10" db="EMBL/GenBank/DDBJ databases">
        <authorList>
            <person name="Varghese N."/>
            <person name="Submissions S."/>
        </authorList>
    </citation>
    <scope>NUCLEOTIDE SEQUENCE [LARGE SCALE GENOMIC DNA]</scope>
    <source>
        <strain evidence="9">UNC178MFTsu3.1</strain>
    </source>
</reference>
<evidence type="ECO:0000259" key="7">
    <source>
        <dbReference type="PROSITE" id="PS51755"/>
    </source>
</evidence>
<dbReference type="Gene3D" id="1.10.10.10">
    <property type="entry name" value="Winged helix-like DNA-binding domain superfamily/Winged helix DNA-binding domain"/>
    <property type="match status" value="1"/>
</dbReference>
<dbReference type="SUPFAM" id="SSF52172">
    <property type="entry name" value="CheY-like"/>
    <property type="match status" value="1"/>
</dbReference>
<dbReference type="Pfam" id="PF00486">
    <property type="entry name" value="Trans_reg_C"/>
    <property type="match status" value="1"/>
</dbReference>
<keyword evidence="3 5" id="KW-0238">DNA-binding</keyword>
<proteinExistence type="predicted"/>
<dbReference type="AlphaFoldDB" id="A0A1I1ZQ99"/>
<feature type="domain" description="OmpR/PhoB-type" evidence="7">
    <location>
        <begin position="128"/>
        <end position="228"/>
    </location>
</feature>
<keyword evidence="2" id="KW-0902">Two-component regulatory system</keyword>
<dbReference type="Proteomes" id="UP000199477">
    <property type="component" value="Unassembled WGS sequence"/>
</dbReference>
<dbReference type="PROSITE" id="PS50110">
    <property type="entry name" value="RESPONSE_REGULATORY"/>
    <property type="match status" value="1"/>
</dbReference>
<dbReference type="GO" id="GO:0005829">
    <property type="term" value="C:cytosol"/>
    <property type="evidence" value="ECO:0007669"/>
    <property type="project" value="TreeGrafter"/>
</dbReference>
<dbReference type="InterPro" id="IPR016032">
    <property type="entry name" value="Sig_transdc_resp-reg_C-effctor"/>
</dbReference>
<evidence type="ECO:0000313" key="9">
    <source>
        <dbReference type="Proteomes" id="UP000199477"/>
    </source>
</evidence>
<evidence type="ECO:0000256" key="3">
    <source>
        <dbReference type="ARBA" id="ARBA00023125"/>
    </source>
</evidence>
<organism evidence="8 9">
    <name type="scientific">Dyella marensis</name>
    <dbReference type="NCBI Taxonomy" id="500610"/>
    <lineage>
        <taxon>Bacteria</taxon>
        <taxon>Pseudomonadati</taxon>
        <taxon>Pseudomonadota</taxon>
        <taxon>Gammaproteobacteria</taxon>
        <taxon>Lysobacterales</taxon>
        <taxon>Rhodanobacteraceae</taxon>
        <taxon>Dyella</taxon>
    </lineage>
</organism>
<evidence type="ECO:0000256" key="1">
    <source>
        <dbReference type="ARBA" id="ARBA00022553"/>
    </source>
</evidence>
<dbReference type="PROSITE" id="PS51755">
    <property type="entry name" value="OMPR_PHOB"/>
    <property type="match status" value="1"/>
</dbReference>
<dbReference type="CDD" id="cd00383">
    <property type="entry name" value="trans_reg_C"/>
    <property type="match status" value="1"/>
</dbReference>
<feature type="modified residue" description="4-aspartylphosphate" evidence="4">
    <location>
        <position position="58"/>
    </location>
</feature>
<dbReference type="InterPro" id="IPR011006">
    <property type="entry name" value="CheY-like_superfamily"/>
</dbReference>
<feature type="domain" description="Response regulatory" evidence="6">
    <location>
        <begin position="1"/>
        <end position="122"/>
    </location>
</feature>
<protein>
    <submittedName>
        <fullName evidence="8">DNA-binding response regulator, OmpR family, contains REC and winged-helix (WHTH) domain</fullName>
    </submittedName>
</protein>
<dbReference type="SMART" id="SM00862">
    <property type="entry name" value="Trans_reg_C"/>
    <property type="match status" value="1"/>
</dbReference>
<name>A0A1I1ZQ99_9GAMM</name>
<feature type="DNA-binding region" description="OmpR/PhoB-type" evidence="5">
    <location>
        <begin position="128"/>
        <end position="228"/>
    </location>
</feature>
<dbReference type="RefSeq" id="WP_026636636.1">
    <property type="nucleotide sequence ID" value="NZ_FONH01000002.1"/>
</dbReference>
<dbReference type="Pfam" id="PF00072">
    <property type="entry name" value="Response_reg"/>
    <property type="match status" value="1"/>
</dbReference>
<evidence type="ECO:0000256" key="2">
    <source>
        <dbReference type="ARBA" id="ARBA00023012"/>
    </source>
</evidence>
<dbReference type="STRING" id="500610.SAMN02799615_00754"/>
<dbReference type="PANTHER" id="PTHR48111:SF40">
    <property type="entry name" value="PHOSPHATE REGULON TRANSCRIPTIONAL REGULATORY PROTEIN PHOB"/>
    <property type="match status" value="1"/>
</dbReference>
<keyword evidence="9" id="KW-1185">Reference proteome</keyword>
<evidence type="ECO:0000259" key="6">
    <source>
        <dbReference type="PROSITE" id="PS50110"/>
    </source>
</evidence>
<dbReference type="GO" id="GO:0000156">
    <property type="term" value="F:phosphorelay response regulator activity"/>
    <property type="evidence" value="ECO:0007669"/>
    <property type="project" value="TreeGrafter"/>
</dbReference>
<dbReference type="GO" id="GO:0006355">
    <property type="term" value="P:regulation of DNA-templated transcription"/>
    <property type="evidence" value="ECO:0007669"/>
    <property type="project" value="InterPro"/>
</dbReference>
<dbReference type="GO" id="GO:0032993">
    <property type="term" value="C:protein-DNA complex"/>
    <property type="evidence" value="ECO:0007669"/>
    <property type="project" value="TreeGrafter"/>
</dbReference>
<dbReference type="SMART" id="SM00448">
    <property type="entry name" value="REC"/>
    <property type="match status" value="1"/>
</dbReference>
<dbReference type="InterPro" id="IPR001789">
    <property type="entry name" value="Sig_transdc_resp-reg_receiver"/>
</dbReference>
<evidence type="ECO:0000256" key="4">
    <source>
        <dbReference type="PROSITE-ProRule" id="PRU00169"/>
    </source>
</evidence>
<evidence type="ECO:0000313" key="8">
    <source>
        <dbReference type="EMBL" id="SFE32520.1"/>
    </source>
</evidence>
<dbReference type="EMBL" id="FONH01000002">
    <property type="protein sequence ID" value="SFE32520.1"/>
    <property type="molecule type" value="Genomic_DNA"/>
</dbReference>
<dbReference type="CDD" id="cd00156">
    <property type="entry name" value="REC"/>
    <property type="match status" value="1"/>
</dbReference>
<dbReference type="InterPro" id="IPR039420">
    <property type="entry name" value="WalR-like"/>
</dbReference>
<dbReference type="PANTHER" id="PTHR48111">
    <property type="entry name" value="REGULATOR OF RPOS"/>
    <property type="match status" value="1"/>
</dbReference>